<dbReference type="InterPro" id="IPR027417">
    <property type="entry name" value="P-loop_NTPase"/>
</dbReference>
<name>A0A5K7YPR2_9BACT</name>
<dbReference type="PANTHER" id="PTHR40690:SF1">
    <property type="entry name" value="DUF1611 DOMAIN-CONTAINING PROTEIN"/>
    <property type="match status" value="1"/>
</dbReference>
<dbReference type="Pfam" id="PF17396">
    <property type="entry name" value="DUF1611_N"/>
    <property type="match status" value="1"/>
</dbReference>
<dbReference type="KEGG" id="dalk:DSCA_42650"/>
<protein>
    <recommendedName>
        <fullName evidence="5">EBNA-1 nuclear protein</fullName>
    </recommendedName>
</protein>
<dbReference type="EMBL" id="AP021874">
    <property type="protein sequence ID" value="BBO70335.1"/>
    <property type="molecule type" value="Genomic_DNA"/>
</dbReference>
<dbReference type="AlphaFoldDB" id="A0A5K7YPR2"/>
<evidence type="ECO:0000259" key="2">
    <source>
        <dbReference type="Pfam" id="PF17396"/>
    </source>
</evidence>
<dbReference type="Pfam" id="PF07755">
    <property type="entry name" value="DUF1611"/>
    <property type="match status" value="1"/>
</dbReference>
<keyword evidence="4" id="KW-1185">Reference proteome</keyword>
<dbReference type="Proteomes" id="UP000427906">
    <property type="component" value="Chromosome"/>
</dbReference>
<dbReference type="InterPro" id="IPR035402">
    <property type="entry name" value="DgcN-like_N"/>
</dbReference>
<gene>
    <name evidence="3" type="ORF">DSCA_42650</name>
</gene>
<evidence type="ECO:0000259" key="1">
    <source>
        <dbReference type="Pfam" id="PF07755"/>
    </source>
</evidence>
<evidence type="ECO:0000313" key="3">
    <source>
        <dbReference type="EMBL" id="BBO70335.1"/>
    </source>
</evidence>
<reference evidence="3 4" key="1">
    <citation type="submission" date="2019-11" db="EMBL/GenBank/DDBJ databases">
        <title>Comparative genomics of hydrocarbon-degrading Desulfosarcina strains.</title>
        <authorList>
            <person name="Watanabe M."/>
            <person name="Kojima H."/>
            <person name="Fukui M."/>
        </authorList>
    </citation>
    <scope>NUCLEOTIDE SEQUENCE [LARGE SCALE GENOMIC DNA]</scope>
    <source>
        <strain evidence="3 4">PL12</strain>
    </source>
</reference>
<evidence type="ECO:0008006" key="5">
    <source>
        <dbReference type="Google" id="ProtNLM"/>
    </source>
</evidence>
<dbReference type="PANTHER" id="PTHR40690">
    <property type="entry name" value="GLL3100 PROTEIN"/>
    <property type="match status" value="1"/>
</dbReference>
<dbReference type="Gene3D" id="3.40.50.300">
    <property type="entry name" value="P-loop containing nucleotide triphosphate hydrolases"/>
    <property type="match status" value="1"/>
</dbReference>
<dbReference type="InterPro" id="IPR035086">
    <property type="entry name" value="DgcN-like_C"/>
</dbReference>
<dbReference type="PIRSF" id="PIRSF026760">
    <property type="entry name" value="UCP026760"/>
    <property type="match status" value="1"/>
</dbReference>
<dbReference type="RefSeq" id="WP_155318293.1">
    <property type="nucleotide sequence ID" value="NZ_AP021874.1"/>
</dbReference>
<evidence type="ECO:0000313" key="4">
    <source>
        <dbReference type="Proteomes" id="UP000427906"/>
    </source>
</evidence>
<feature type="domain" description="D-glutamate N-acetyltransferase-like C-terminal" evidence="1">
    <location>
        <begin position="150"/>
        <end position="347"/>
    </location>
</feature>
<sequence length="372" mass="40245">MKPEGKAIVYCEGAFNTLNGKTAHGLVRFCRRYHVVAVVDSRYAGRDAGEVIDGQTSGTPVLGSIDAAMQVAEKTGLPATHLVIGIAPDGGRLGEKARQDVIAAIARKLNIDCGLHDFLSEDEELRRLAASHGVVLRDIRKPPDRSQLHFFSGKIEAVEALKIAVLGTDSAVGKRTTAWLMVQAFERLGYRTEMIGTGQTAWMQGARYSMIMDSLVNDFVSGEIEHAVWQAWNEQHPDVIIIEGQGSLMNPAYPGGFEILAAGRPDLVVLQHAPARKDYDGFPGYPIQPLSRQIQAVESLSGKPVVAITINHEGIVADRVPATCEAIEMVVGLPAFDVLRDQGDRLVATLLPHVKRKQPPDSIKPGADGAPR</sequence>
<dbReference type="InterPro" id="IPR011669">
    <property type="entry name" value="DgcN-like"/>
</dbReference>
<proteinExistence type="predicted"/>
<feature type="domain" description="D-glutamate N-acetyltransferase-like N-terminal" evidence="2">
    <location>
        <begin position="42"/>
        <end position="142"/>
    </location>
</feature>
<accession>A0A5K7YPR2</accession>
<dbReference type="OrthoDB" id="9778498at2"/>
<dbReference type="SUPFAM" id="SSF52540">
    <property type="entry name" value="P-loop containing nucleoside triphosphate hydrolases"/>
    <property type="match status" value="1"/>
</dbReference>
<dbReference type="Gene3D" id="3.40.50.720">
    <property type="entry name" value="NAD(P)-binding Rossmann-like Domain"/>
    <property type="match status" value="1"/>
</dbReference>
<organism evidence="3 4">
    <name type="scientific">Desulfosarcina alkanivorans</name>
    <dbReference type="NCBI Taxonomy" id="571177"/>
    <lineage>
        <taxon>Bacteria</taxon>
        <taxon>Pseudomonadati</taxon>
        <taxon>Thermodesulfobacteriota</taxon>
        <taxon>Desulfobacteria</taxon>
        <taxon>Desulfobacterales</taxon>
        <taxon>Desulfosarcinaceae</taxon>
        <taxon>Desulfosarcina</taxon>
    </lineage>
</organism>